<dbReference type="SUPFAM" id="SSF53383">
    <property type="entry name" value="PLP-dependent transferases"/>
    <property type="match status" value="1"/>
</dbReference>
<dbReference type="InterPro" id="IPR019798">
    <property type="entry name" value="Ser_HO-MeTrfase_PLP_BS"/>
</dbReference>
<dbReference type="Gene3D" id="3.90.1150.10">
    <property type="entry name" value="Aspartate Aminotransferase, domain 1"/>
    <property type="match status" value="1"/>
</dbReference>
<dbReference type="InterPro" id="IPR026845">
    <property type="entry name" value="NXPH/NXPE"/>
</dbReference>
<evidence type="ECO:0000256" key="3">
    <source>
        <dbReference type="ARBA" id="ARBA00004496"/>
    </source>
</evidence>
<organism evidence="13 14">
    <name type="scientific">Lates japonicus</name>
    <name type="common">Japanese lates</name>
    <dbReference type="NCBI Taxonomy" id="270547"/>
    <lineage>
        <taxon>Eukaryota</taxon>
        <taxon>Metazoa</taxon>
        <taxon>Chordata</taxon>
        <taxon>Craniata</taxon>
        <taxon>Vertebrata</taxon>
        <taxon>Euteleostomi</taxon>
        <taxon>Actinopterygii</taxon>
        <taxon>Neopterygii</taxon>
        <taxon>Teleostei</taxon>
        <taxon>Neoteleostei</taxon>
        <taxon>Acanthomorphata</taxon>
        <taxon>Carangaria</taxon>
        <taxon>Carangaria incertae sedis</taxon>
        <taxon>Centropomidae</taxon>
        <taxon>Lates</taxon>
    </lineage>
</organism>
<dbReference type="GO" id="GO:0005634">
    <property type="term" value="C:nucleus"/>
    <property type="evidence" value="ECO:0007669"/>
    <property type="project" value="UniProtKB-ARBA"/>
</dbReference>
<dbReference type="Proteomes" id="UP001279410">
    <property type="component" value="Unassembled WGS sequence"/>
</dbReference>
<dbReference type="EMBL" id="BRZM01000067">
    <property type="protein sequence ID" value="GLD64128.1"/>
    <property type="molecule type" value="Genomic_DNA"/>
</dbReference>
<evidence type="ECO:0000256" key="4">
    <source>
        <dbReference type="ARBA" id="ARBA00004777"/>
    </source>
</evidence>
<comment type="pathway">
    <text evidence="4 11">One-carbon metabolism; tetrahydrofolate interconversion.</text>
</comment>
<comment type="catalytic activity">
    <reaction evidence="11">
        <text>(6R)-5,10-methylene-5,6,7,8-tetrahydrofolate + glycine + H2O = (6S)-5,6,7,8-tetrahydrofolate + L-serine</text>
        <dbReference type="Rhea" id="RHEA:15481"/>
        <dbReference type="ChEBI" id="CHEBI:15377"/>
        <dbReference type="ChEBI" id="CHEBI:15636"/>
        <dbReference type="ChEBI" id="CHEBI:33384"/>
        <dbReference type="ChEBI" id="CHEBI:57305"/>
        <dbReference type="ChEBI" id="CHEBI:57453"/>
        <dbReference type="EC" id="2.1.2.1"/>
    </reaction>
</comment>
<evidence type="ECO:0000313" key="13">
    <source>
        <dbReference type="EMBL" id="GLD64128.1"/>
    </source>
</evidence>
<comment type="caution">
    <text evidence="13">The sequence shown here is derived from an EMBL/GenBank/DDBJ whole genome shotgun (WGS) entry which is preliminary data.</text>
</comment>
<evidence type="ECO:0000256" key="1">
    <source>
        <dbReference type="ARBA" id="ARBA00001933"/>
    </source>
</evidence>
<dbReference type="GO" id="GO:0035999">
    <property type="term" value="P:tetrahydrofolate interconversion"/>
    <property type="evidence" value="ECO:0007669"/>
    <property type="project" value="InterPro"/>
</dbReference>
<dbReference type="PANTHER" id="PTHR11680:SF28">
    <property type="entry name" value="SERINE HYDROXYMETHYLTRANSFERASE, MITOCHONDRIAL"/>
    <property type="match status" value="1"/>
</dbReference>
<name>A0AAD3RCM1_LATJO</name>
<comment type="function">
    <text evidence="2 11">Interconversion of serine and glycine.</text>
</comment>
<evidence type="ECO:0000256" key="11">
    <source>
        <dbReference type="RuleBase" id="RU000585"/>
    </source>
</evidence>
<keyword evidence="9 11" id="KW-0663">Pyridoxal phosphate</keyword>
<evidence type="ECO:0000256" key="8">
    <source>
        <dbReference type="ARBA" id="ARBA00022679"/>
    </source>
</evidence>
<dbReference type="FunFam" id="3.40.640.10:FF:000050">
    <property type="entry name" value="Serine hydroxymethyltransferase"/>
    <property type="match status" value="1"/>
</dbReference>
<evidence type="ECO:0000256" key="7">
    <source>
        <dbReference type="ARBA" id="ARBA00022563"/>
    </source>
</evidence>
<dbReference type="InterPro" id="IPR015422">
    <property type="entry name" value="PyrdxlP-dep_Trfase_small"/>
</dbReference>
<dbReference type="GO" id="GO:0004372">
    <property type="term" value="F:glycine hydroxymethyltransferase activity"/>
    <property type="evidence" value="ECO:0007669"/>
    <property type="project" value="UniProtKB-EC"/>
</dbReference>
<dbReference type="HAMAP" id="MF_00051">
    <property type="entry name" value="SHMT"/>
    <property type="match status" value="1"/>
</dbReference>
<dbReference type="FunFam" id="3.90.1150.10:FF:000048">
    <property type="entry name" value="Serine hydroxymethyltransferase, mitochondrial"/>
    <property type="match status" value="1"/>
</dbReference>
<dbReference type="InterPro" id="IPR001085">
    <property type="entry name" value="Ser_HO-MeTrfase"/>
</dbReference>
<comment type="cofactor">
    <cofactor evidence="1 11">
        <name>pyridoxal 5'-phosphate</name>
        <dbReference type="ChEBI" id="CHEBI:597326"/>
    </cofactor>
</comment>
<evidence type="ECO:0000256" key="6">
    <source>
        <dbReference type="ARBA" id="ARBA00022490"/>
    </source>
</evidence>
<dbReference type="NCBIfam" id="NF000586">
    <property type="entry name" value="PRK00011.1"/>
    <property type="match status" value="1"/>
</dbReference>
<dbReference type="EC" id="2.1.2.1" evidence="11"/>
<feature type="non-terminal residue" evidence="13">
    <location>
        <position position="816"/>
    </location>
</feature>
<dbReference type="Pfam" id="PF06312">
    <property type="entry name" value="Neurexophilin"/>
    <property type="match status" value="2"/>
</dbReference>
<dbReference type="GO" id="GO:0005739">
    <property type="term" value="C:mitochondrion"/>
    <property type="evidence" value="ECO:0007669"/>
    <property type="project" value="TreeGrafter"/>
</dbReference>
<dbReference type="GO" id="GO:0030170">
    <property type="term" value="F:pyridoxal phosphate binding"/>
    <property type="evidence" value="ECO:0007669"/>
    <property type="project" value="InterPro"/>
</dbReference>
<accession>A0AAD3RCM1</accession>
<dbReference type="InterPro" id="IPR049943">
    <property type="entry name" value="Ser_HO-MeTrfase-like"/>
</dbReference>
<dbReference type="PROSITE" id="PS00096">
    <property type="entry name" value="SHMT"/>
    <property type="match status" value="1"/>
</dbReference>
<dbReference type="GO" id="GO:0019264">
    <property type="term" value="P:glycine biosynthetic process from serine"/>
    <property type="evidence" value="ECO:0007669"/>
    <property type="project" value="InterPro"/>
</dbReference>
<comment type="subcellular location">
    <subcellularLocation>
        <location evidence="3">Cytoplasm</location>
    </subcellularLocation>
</comment>
<keyword evidence="10" id="KW-0007">Acetylation</keyword>
<proteinExistence type="inferred from homology"/>
<evidence type="ECO:0000256" key="5">
    <source>
        <dbReference type="ARBA" id="ARBA00006376"/>
    </source>
</evidence>
<sequence>VQGLEKQVDFSDLGPVGSVMKTLPYGMGGGTVGGSTGGVVKPYQTRIFSTALDQTPMKSKPPAYGYYPYDSTRNQSLLLDQTGYRSKRKPSLKTAMKTKKMFSWGDFYFNVKTTKFSLLVTGKIVDHINGTFTVYFRHNSSSLGNVSVSIVPPTKVVEFEVLQQQPLHPHTQQDVQLQETQQSTIDPKETKTFNCRVEYEKTNRSKKTKPCLYDPSQTCFTEHTQSNAAWLCAKPFKVICIFISFFSIDYKLVQKVCPDYNFQISSLPGPTFPIIPLGRINVTSRCQQLQTALSEPVSRVSPCCAASPSGLTPGNMLSFALRHLTRPLCQRAPVRLSVRGQQSHAATRTVDEDRPWTGQESLAQDDPEMWDLLQREKDRQCRGLELIASENFCSRAALEAQGSCLNNKYSEGYPGRRYYGGAEVVDQIELLCQKRALEAFDLDPALWGVNVQPYSGSPANFAVYTAVLNPHDRIMGLDLPDGGHLTHGYMSDVKRISATSIYFESMPYKLNTATGLIDYDQMDMTAKLFRPKLIIAGTSAYARLIDYARIKKLCTDIKAYMLADMAHISGLVAAKAIPSPFEHADLVTSTTHKSLRGARAGLIFYRKGVRSVDKKGKEIMYDLEDKVNFSVFPSLQGGPHNHAIAGVAVALRQAQSPMFKEYIAQVLKNAKAMAAALLSKGYTLVSGGTDNHLVLVDLRPKGIDGARAERVLELVSITANKNTCPGDKSALTPGGLRLGAPALTSRQFKEADFVQVVEFMDEGFKIALDVKKKTTKLQDFKNFLLQDPETVARIAELRHRVEAFARPFPMPGFHDH</sequence>
<protein>
    <recommendedName>
        <fullName evidence="11">Serine hydroxymethyltransferase</fullName>
        <ecNumber evidence="11">2.1.2.1</ecNumber>
    </recommendedName>
</protein>
<dbReference type="InterPro" id="IPR039429">
    <property type="entry name" value="SHMT-like_dom"/>
</dbReference>
<reference evidence="13" key="1">
    <citation type="submission" date="2022-08" db="EMBL/GenBank/DDBJ databases">
        <title>Genome sequencing of akame (Lates japonicus).</title>
        <authorList>
            <person name="Hashiguchi Y."/>
            <person name="Takahashi H."/>
        </authorList>
    </citation>
    <scope>NUCLEOTIDE SEQUENCE</scope>
    <source>
        <strain evidence="13">Kochi</strain>
    </source>
</reference>
<keyword evidence="14" id="KW-1185">Reference proteome</keyword>
<dbReference type="AlphaFoldDB" id="A0AAD3RCM1"/>
<evidence type="ECO:0000256" key="2">
    <source>
        <dbReference type="ARBA" id="ARBA00002224"/>
    </source>
</evidence>
<evidence type="ECO:0000256" key="10">
    <source>
        <dbReference type="ARBA" id="ARBA00022990"/>
    </source>
</evidence>
<evidence type="ECO:0000256" key="9">
    <source>
        <dbReference type="ARBA" id="ARBA00022898"/>
    </source>
</evidence>
<evidence type="ECO:0000313" key="14">
    <source>
        <dbReference type="Proteomes" id="UP001279410"/>
    </source>
</evidence>
<dbReference type="PANTHER" id="PTHR11680">
    <property type="entry name" value="SERINE HYDROXYMETHYLTRANSFERASE"/>
    <property type="match status" value="1"/>
</dbReference>
<dbReference type="Gene3D" id="3.40.640.10">
    <property type="entry name" value="Type I PLP-dependent aspartate aminotransferase-like (Major domain)"/>
    <property type="match status" value="1"/>
</dbReference>
<evidence type="ECO:0000259" key="12">
    <source>
        <dbReference type="Pfam" id="PF00464"/>
    </source>
</evidence>
<keyword evidence="6" id="KW-0963">Cytoplasm</keyword>
<dbReference type="InterPro" id="IPR015424">
    <property type="entry name" value="PyrdxlP-dep_Trfase"/>
</dbReference>
<keyword evidence="8 11" id="KW-0808">Transferase</keyword>
<gene>
    <name evidence="13" type="ORF">AKAME5_001569000</name>
</gene>
<keyword evidence="7 11" id="KW-0554">One-carbon metabolism</keyword>
<dbReference type="Pfam" id="PF00464">
    <property type="entry name" value="SHMT"/>
    <property type="match status" value="1"/>
</dbReference>
<dbReference type="CDD" id="cd00378">
    <property type="entry name" value="SHMT"/>
    <property type="match status" value="1"/>
</dbReference>
<comment type="similarity">
    <text evidence="5 11">Belongs to the SHMT family.</text>
</comment>
<feature type="domain" description="Serine hydroxymethyltransferase-like" evidence="12">
    <location>
        <begin position="362"/>
        <end position="760"/>
    </location>
</feature>
<dbReference type="InterPro" id="IPR015421">
    <property type="entry name" value="PyrdxlP-dep_Trfase_major"/>
</dbReference>